<keyword evidence="1" id="KW-0732">Signal</keyword>
<dbReference type="Proteomes" id="UP001334084">
    <property type="component" value="Chromosome 9"/>
</dbReference>
<keyword evidence="3" id="KW-1185">Reference proteome</keyword>
<feature type="signal peptide" evidence="1">
    <location>
        <begin position="1"/>
        <end position="19"/>
    </location>
</feature>
<evidence type="ECO:0000256" key="1">
    <source>
        <dbReference type="SAM" id="SignalP"/>
    </source>
</evidence>
<dbReference type="KEGG" id="vnx:VNE69_09133"/>
<reference evidence="2" key="1">
    <citation type="journal article" date="2024" name="BMC Genomics">
        <title>Functional annotation of a divergent genome using sequence and structure-based similarity.</title>
        <authorList>
            <person name="Svedberg D."/>
            <person name="Winiger R.R."/>
            <person name="Berg A."/>
            <person name="Sharma H."/>
            <person name="Tellgren-Roth C."/>
            <person name="Debrunner-Vossbrinck B.A."/>
            <person name="Vossbrinck C.R."/>
            <person name="Barandun J."/>
        </authorList>
    </citation>
    <scope>NUCLEOTIDE SEQUENCE</scope>
    <source>
        <strain evidence="2">Illinois isolate</strain>
    </source>
</reference>
<dbReference type="AlphaFoldDB" id="A0AAX4JF12"/>
<evidence type="ECO:0000313" key="3">
    <source>
        <dbReference type="Proteomes" id="UP001334084"/>
    </source>
</evidence>
<feature type="chain" id="PRO_5043567798" evidence="1">
    <location>
        <begin position="20"/>
        <end position="558"/>
    </location>
</feature>
<proteinExistence type="predicted"/>
<dbReference type="RefSeq" id="XP_065330725.1">
    <property type="nucleotide sequence ID" value="XM_065474653.1"/>
</dbReference>
<organism evidence="2 3">
    <name type="scientific">Vairimorpha necatrix</name>
    <dbReference type="NCBI Taxonomy" id="6039"/>
    <lineage>
        <taxon>Eukaryota</taxon>
        <taxon>Fungi</taxon>
        <taxon>Fungi incertae sedis</taxon>
        <taxon>Microsporidia</taxon>
        <taxon>Nosematidae</taxon>
        <taxon>Vairimorpha</taxon>
    </lineage>
</organism>
<protein>
    <submittedName>
        <fullName evidence="2">Uncharacterized protein</fullName>
    </submittedName>
</protein>
<name>A0AAX4JF12_9MICR</name>
<accession>A0AAX4JF12</accession>
<sequence>MNIWFFYLLFSTCMNTISLFVFRDTNNETILYMGIDEYPTKTDFCSFEILEYELLEFQRRYNFYEFIPCDEADLKNIEFEYVQYKEHFIFDDIRKNFFESRILLKSCFDVKSDHTYFLLVKESTKNNKIHLDALIRNSMEKFFSVRLTEESVLSNNINGLKQTEKDNNMNNFISIENKSVIEHQQEKAHMKMDSFDVIHDSFKPTKKYYDFNKSNTTGVNSMRKNDKTTEEVSFDNKPVFNMPTIYPNPVSYGGNIVDFQNNSHFYDIEENDMLLIANEQNYDFSSVHQRSIMNEQTCKFKKNCGLNSCIPQNNIQLKADEQIYDIPKNRKQVIINGQIYDIPRGHKLSLNHGHILDIPRCHKISTIQEKIFENKRMNRESYVPINYRNIENNEQVDYQNHYKISNIDRESSNKQPIYYEIVSSEQLYDKLDHGELSNIEPIYENIIYSQKEKEKLIEATEKKLHRDLKQDICTSEYDEGYIIPKSSFRTLTNVEMEDRSVYNLKDNVFDDYKLKCDEQEHIYQEIVSEPSQKNKFNSLKRIAKCIKRTSIIFKNKKN</sequence>
<dbReference type="GeneID" id="90542412"/>
<evidence type="ECO:0000313" key="2">
    <source>
        <dbReference type="EMBL" id="WUR04580.1"/>
    </source>
</evidence>
<dbReference type="EMBL" id="CP142734">
    <property type="protein sequence ID" value="WUR04580.1"/>
    <property type="molecule type" value="Genomic_DNA"/>
</dbReference>
<gene>
    <name evidence="2" type="ORF">VNE69_09133</name>
</gene>